<proteinExistence type="predicted"/>
<sequence>MTALYWASLVILQAFSFLGFMVSMVFTSYRGHSALRVVGYLALDIIGNIQCDSLSGQRTATKNGDTSEQSYCYEMKVIQAFSWMIFVLCSFAFIILLQLITQAQRFGRWNIWNEPIRELGWYGEYPGYYNTTTQPVVQYPQYPQYGYPAQAGNGIVQQPGHSIVIQPSVNGAPTVTQIPL</sequence>
<organism evidence="2 3">
    <name type="scientific">Collybiopsis confluens</name>
    <dbReference type="NCBI Taxonomy" id="2823264"/>
    <lineage>
        <taxon>Eukaryota</taxon>
        <taxon>Fungi</taxon>
        <taxon>Dikarya</taxon>
        <taxon>Basidiomycota</taxon>
        <taxon>Agaricomycotina</taxon>
        <taxon>Agaricomycetes</taxon>
        <taxon>Agaricomycetidae</taxon>
        <taxon>Agaricales</taxon>
        <taxon>Marasmiineae</taxon>
        <taxon>Omphalotaceae</taxon>
        <taxon>Collybiopsis</taxon>
    </lineage>
</organism>
<protein>
    <submittedName>
        <fullName evidence="2">Uncharacterized protein</fullName>
    </submittedName>
</protein>
<keyword evidence="1" id="KW-1133">Transmembrane helix</keyword>
<dbReference type="AlphaFoldDB" id="A0A8H5HTP4"/>
<reference evidence="2 3" key="1">
    <citation type="journal article" date="2020" name="ISME J.">
        <title>Uncovering the hidden diversity of litter-decomposition mechanisms in mushroom-forming fungi.</title>
        <authorList>
            <person name="Floudas D."/>
            <person name="Bentzer J."/>
            <person name="Ahren D."/>
            <person name="Johansson T."/>
            <person name="Persson P."/>
            <person name="Tunlid A."/>
        </authorList>
    </citation>
    <scope>NUCLEOTIDE SEQUENCE [LARGE SCALE GENOMIC DNA]</scope>
    <source>
        <strain evidence="2 3">CBS 406.79</strain>
    </source>
</reference>
<dbReference type="EMBL" id="JAACJN010000024">
    <property type="protein sequence ID" value="KAF5389055.1"/>
    <property type="molecule type" value="Genomic_DNA"/>
</dbReference>
<comment type="caution">
    <text evidence="2">The sequence shown here is derived from an EMBL/GenBank/DDBJ whole genome shotgun (WGS) entry which is preliminary data.</text>
</comment>
<feature type="transmembrane region" description="Helical" evidence="1">
    <location>
        <begin position="80"/>
        <end position="100"/>
    </location>
</feature>
<feature type="transmembrane region" description="Helical" evidence="1">
    <location>
        <begin position="6"/>
        <end position="26"/>
    </location>
</feature>
<keyword evidence="1" id="KW-0472">Membrane</keyword>
<accession>A0A8H5HTP4</accession>
<gene>
    <name evidence="2" type="ORF">D9757_004900</name>
</gene>
<dbReference type="OrthoDB" id="3264219at2759"/>
<evidence type="ECO:0000256" key="1">
    <source>
        <dbReference type="SAM" id="Phobius"/>
    </source>
</evidence>
<dbReference type="Proteomes" id="UP000518752">
    <property type="component" value="Unassembled WGS sequence"/>
</dbReference>
<evidence type="ECO:0000313" key="2">
    <source>
        <dbReference type="EMBL" id="KAF5389055.1"/>
    </source>
</evidence>
<keyword evidence="3" id="KW-1185">Reference proteome</keyword>
<evidence type="ECO:0000313" key="3">
    <source>
        <dbReference type="Proteomes" id="UP000518752"/>
    </source>
</evidence>
<keyword evidence="1" id="KW-0812">Transmembrane</keyword>
<name>A0A8H5HTP4_9AGAR</name>